<dbReference type="PANTHER" id="PTHR45640">
    <property type="entry name" value="HEAT SHOCK PROTEIN HSP-12.2-RELATED"/>
    <property type="match status" value="1"/>
</dbReference>
<evidence type="ECO:0000313" key="5">
    <source>
        <dbReference type="Proteomes" id="UP000046393"/>
    </source>
</evidence>
<dbReference type="PRINTS" id="PR00299">
    <property type="entry name" value="ACRYSTALLIN"/>
</dbReference>
<dbReference type="Gene3D" id="2.60.40.790">
    <property type="match status" value="1"/>
</dbReference>
<reference evidence="6" key="1">
    <citation type="submission" date="2017-02" db="UniProtKB">
        <authorList>
            <consortium name="WormBaseParasite"/>
        </authorList>
    </citation>
    <scope>IDENTIFICATION</scope>
</reference>
<dbReference type="InterPro" id="IPR008978">
    <property type="entry name" value="HSP20-like_chaperone"/>
</dbReference>
<dbReference type="SUPFAM" id="SSF49764">
    <property type="entry name" value="HSP20-like chaperones"/>
    <property type="match status" value="1"/>
</dbReference>
<evidence type="ECO:0000256" key="2">
    <source>
        <dbReference type="RuleBase" id="RU003616"/>
    </source>
</evidence>
<comment type="similarity">
    <text evidence="1 2">Belongs to the small heat shock protein (HSP20) family.</text>
</comment>
<dbReference type="WBParaSite" id="SMUV_0000173801-mRNA-1">
    <property type="protein sequence ID" value="SMUV_0000173801-mRNA-1"/>
    <property type="gene ID" value="SMUV_0000173801"/>
</dbReference>
<dbReference type="PROSITE" id="PS01031">
    <property type="entry name" value="SHSP"/>
    <property type="match status" value="1"/>
</dbReference>
<keyword evidence="5" id="KW-1185">Reference proteome</keyword>
<feature type="region of interest" description="Disordered" evidence="3">
    <location>
        <begin position="51"/>
        <end position="86"/>
    </location>
</feature>
<evidence type="ECO:0000256" key="1">
    <source>
        <dbReference type="PROSITE-ProRule" id="PRU00285"/>
    </source>
</evidence>
<feature type="domain" description="SHSP" evidence="4">
    <location>
        <begin position="1"/>
        <end position="60"/>
    </location>
</feature>
<name>A0A0N5AC62_9BILA</name>
<dbReference type="GO" id="GO:0005634">
    <property type="term" value="C:nucleus"/>
    <property type="evidence" value="ECO:0007669"/>
    <property type="project" value="TreeGrafter"/>
</dbReference>
<proteinExistence type="inferred from homology"/>
<dbReference type="InterPro" id="IPR001436">
    <property type="entry name" value="Alpha-crystallin/sHSP_animal"/>
</dbReference>
<organism evidence="5 6">
    <name type="scientific">Syphacia muris</name>
    <dbReference type="NCBI Taxonomy" id="451379"/>
    <lineage>
        <taxon>Eukaryota</taxon>
        <taxon>Metazoa</taxon>
        <taxon>Ecdysozoa</taxon>
        <taxon>Nematoda</taxon>
        <taxon>Chromadorea</taxon>
        <taxon>Rhabditida</taxon>
        <taxon>Spirurina</taxon>
        <taxon>Oxyuridomorpha</taxon>
        <taxon>Oxyuroidea</taxon>
        <taxon>Oxyuridae</taxon>
        <taxon>Syphacia</taxon>
    </lineage>
</organism>
<sequence>EERDEDGSKVERHFVRRYTIPETVKEDTIESQMSPDGVLTVKAKKLELQSSSRTIPIQCATGQKRPIEDAPESEKPTSKRSRKGKK</sequence>
<dbReference type="AlphaFoldDB" id="A0A0N5AC62"/>
<dbReference type="GO" id="GO:0051082">
    <property type="term" value="F:unfolded protein binding"/>
    <property type="evidence" value="ECO:0007669"/>
    <property type="project" value="TreeGrafter"/>
</dbReference>
<dbReference type="InterPro" id="IPR002068">
    <property type="entry name" value="A-crystallin/Hsp20_dom"/>
</dbReference>
<evidence type="ECO:0000313" key="6">
    <source>
        <dbReference type="WBParaSite" id="SMUV_0000173801-mRNA-1"/>
    </source>
</evidence>
<evidence type="ECO:0000259" key="4">
    <source>
        <dbReference type="PROSITE" id="PS01031"/>
    </source>
</evidence>
<dbReference type="Proteomes" id="UP000046393">
    <property type="component" value="Unplaced"/>
</dbReference>
<feature type="compositionally biased region" description="Basic and acidic residues" evidence="3">
    <location>
        <begin position="65"/>
        <end position="77"/>
    </location>
</feature>
<protein>
    <submittedName>
        <fullName evidence="6">SHSP domain-containing protein</fullName>
    </submittedName>
</protein>
<evidence type="ECO:0000256" key="3">
    <source>
        <dbReference type="SAM" id="MobiDB-lite"/>
    </source>
</evidence>
<dbReference type="GO" id="GO:0009408">
    <property type="term" value="P:response to heat"/>
    <property type="evidence" value="ECO:0007669"/>
    <property type="project" value="TreeGrafter"/>
</dbReference>
<dbReference type="GO" id="GO:0005737">
    <property type="term" value="C:cytoplasm"/>
    <property type="evidence" value="ECO:0007669"/>
    <property type="project" value="TreeGrafter"/>
</dbReference>
<dbReference type="PANTHER" id="PTHR45640:SF26">
    <property type="entry name" value="RE23625P"/>
    <property type="match status" value="1"/>
</dbReference>
<accession>A0A0N5AC62</accession>
<dbReference type="Pfam" id="PF00011">
    <property type="entry name" value="HSP20"/>
    <property type="match status" value="1"/>
</dbReference>
<dbReference type="STRING" id="451379.A0A0N5AC62"/>
<dbReference type="CDD" id="cd06526">
    <property type="entry name" value="metazoan_ACD"/>
    <property type="match status" value="1"/>
</dbReference>
<dbReference type="GO" id="GO:0042026">
    <property type="term" value="P:protein refolding"/>
    <property type="evidence" value="ECO:0007669"/>
    <property type="project" value="TreeGrafter"/>
</dbReference>